<sequence length="238" mass="26538">MQAEATYLKLSQQILEQYADLPLQRPLPSEHELGALFGVNRQTIRAALEELERRWLIRRVKGSGTFRTRRYEYRIGPDIAPSFTATVRASGGDPRTENAKPVTRPANASEREILGLPANAQVTVLERVRFIDGAAVSTATSVLPSARVPRLAAVIAPDDSLDAVLRRHYGYTPVRQWSQSRLASPPAQIAEVLRLRGRPPQILLRGLVSCSETGQKLEYVESFLRPDVFDVVTEVGKW</sequence>
<protein>
    <submittedName>
        <fullName evidence="5">GntR family transcriptional regulator</fullName>
    </submittedName>
</protein>
<comment type="caution">
    <text evidence="5">The sequence shown here is derived from an EMBL/GenBank/DDBJ whole genome shotgun (WGS) entry which is preliminary data.</text>
</comment>
<keyword evidence="1" id="KW-0805">Transcription regulation</keyword>
<organism evidence="5 6">
    <name type="scientific">Paeniglutamicibacter terrestris</name>
    <dbReference type="NCBI Taxonomy" id="2723403"/>
    <lineage>
        <taxon>Bacteria</taxon>
        <taxon>Bacillati</taxon>
        <taxon>Actinomycetota</taxon>
        <taxon>Actinomycetes</taxon>
        <taxon>Micrococcales</taxon>
        <taxon>Micrococcaceae</taxon>
        <taxon>Paeniglutamicibacter</taxon>
    </lineage>
</organism>
<dbReference type="Proteomes" id="UP000746595">
    <property type="component" value="Unassembled WGS sequence"/>
</dbReference>
<dbReference type="SUPFAM" id="SSF64288">
    <property type="entry name" value="Chorismate lyase-like"/>
    <property type="match status" value="1"/>
</dbReference>
<dbReference type="SUPFAM" id="SSF46785">
    <property type="entry name" value="Winged helix' DNA-binding domain"/>
    <property type="match status" value="1"/>
</dbReference>
<dbReference type="PANTHER" id="PTHR44846">
    <property type="entry name" value="MANNOSYL-D-GLYCERATE TRANSPORT/METABOLISM SYSTEM REPRESSOR MNGR-RELATED"/>
    <property type="match status" value="1"/>
</dbReference>
<name>A0ABX1G1Q8_9MICC</name>
<dbReference type="Pfam" id="PF00392">
    <property type="entry name" value="GntR"/>
    <property type="match status" value="1"/>
</dbReference>
<dbReference type="InterPro" id="IPR050679">
    <property type="entry name" value="Bact_HTH_transcr_reg"/>
</dbReference>
<gene>
    <name evidence="5" type="ORF">HED64_04280</name>
</gene>
<dbReference type="SMART" id="SM00345">
    <property type="entry name" value="HTH_GNTR"/>
    <property type="match status" value="1"/>
</dbReference>
<proteinExistence type="predicted"/>
<dbReference type="InterPro" id="IPR000524">
    <property type="entry name" value="Tscrpt_reg_HTH_GntR"/>
</dbReference>
<keyword evidence="6" id="KW-1185">Reference proteome</keyword>
<evidence type="ECO:0000256" key="2">
    <source>
        <dbReference type="ARBA" id="ARBA00023125"/>
    </source>
</evidence>
<dbReference type="RefSeq" id="WP_168150815.1">
    <property type="nucleotide sequence ID" value="NZ_JAAWVT010000001.1"/>
</dbReference>
<dbReference type="InterPro" id="IPR028978">
    <property type="entry name" value="Chorismate_lyase_/UTRA_dom_sf"/>
</dbReference>
<evidence type="ECO:0000313" key="5">
    <source>
        <dbReference type="EMBL" id="NKG19928.1"/>
    </source>
</evidence>
<evidence type="ECO:0000313" key="6">
    <source>
        <dbReference type="Proteomes" id="UP000746595"/>
    </source>
</evidence>
<dbReference type="PROSITE" id="PS50949">
    <property type="entry name" value="HTH_GNTR"/>
    <property type="match status" value="1"/>
</dbReference>
<dbReference type="InterPro" id="IPR036388">
    <property type="entry name" value="WH-like_DNA-bd_sf"/>
</dbReference>
<evidence type="ECO:0000256" key="3">
    <source>
        <dbReference type="ARBA" id="ARBA00023163"/>
    </source>
</evidence>
<dbReference type="Pfam" id="PF07702">
    <property type="entry name" value="UTRA"/>
    <property type="match status" value="1"/>
</dbReference>
<keyword evidence="3" id="KW-0804">Transcription</keyword>
<evidence type="ECO:0000256" key="1">
    <source>
        <dbReference type="ARBA" id="ARBA00023015"/>
    </source>
</evidence>
<keyword evidence="2" id="KW-0238">DNA-binding</keyword>
<dbReference type="EMBL" id="JAAWVT010000001">
    <property type="protein sequence ID" value="NKG19928.1"/>
    <property type="molecule type" value="Genomic_DNA"/>
</dbReference>
<evidence type="ECO:0000259" key="4">
    <source>
        <dbReference type="PROSITE" id="PS50949"/>
    </source>
</evidence>
<accession>A0ABX1G1Q8</accession>
<dbReference type="Gene3D" id="3.40.1410.10">
    <property type="entry name" value="Chorismate lyase-like"/>
    <property type="match status" value="1"/>
</dbReference>
<dbReference type="PANTHER" id="PTHR44846:SF1">
    <property type="entry name" value="MANNOSYL-D-GLYCERATE TRANSPORT_METABOLISM SYSTEM REPRESSOR MNGR-RELATED"/>
    <property type="match status" value="1"/>
</dbReference>
<reference evidence="5 6" key="1">
    <citation type="submission" date="2020-04" db="EMBL/GenBank/DDBJ databases">
        <title>Paeniglutamicibacter sp. ANT13_2, a novel actinomycete isolated from sediment in Antarctica.</title>
        <authorList>
            <person name="Sakdapetsiri C."/>
            <person name="Pinyakong O."/>
        </authorList>
    </citation>
    <scope>NUCLEOTIDE SEQUENCE [LARGE SCALE GENOMIC DNA]</scope>
    <source>
        <strain evidence="5 6">ANT13_2</strain>
    </source>
</reference>
<dbReference type="SMART" id="SM00866">
    <property type="entry name" value="UTRA"/>
    <property type="match status" value="1"/>
</dbReference>
<feature type="domain" description="HTH gntR-type" evidence="4">
    <location>
        <begin position="1"/>
        <end position="70"/>
    </location>
</feature>
<dbReference type="InterPro" id="IPR011663">
    <property type="entry name" value="UTRA"/>
</dbReference>
<dbReference type="InterPro" id="IPR036390">
    <property type="entry name" value="WH_DNA-bd_sf"/>
</dbReference>
<dbReference type="Gene3D" id="1.10.10.10">
    <property type="entry name" value="Winged helix-like DNA-binding domain superfamily/Winged helix DNA-binding domain"/>
    <property type="match status" value="1"/>
</dbReference>
<dbReference type="PRINTS" id="PR00035">
    <property type="entry name" value="HTHGNTR"/>
</dbReference>